<evidence type="ECO:0000256" key="1">
    <source>
        <dbReference type="SAM" id="MobiDB-lite"/>
    </source>
</evidence>
<comment type="caution">
    <text evidence="2">The sequence shown here is derived from an EMBL/GenBank/DDBJ whole genome shotgun (WGS) entry which is preliminary data.</text>
</comment>
<dbReference type="AlphaFoldDB" id="V6U3T0"/>
<feature type="region of interest" description="Disordered" evidence="1">
    <location>
        <begin position="47"/>
        <end position="83"/>
    </location>
</feature>
<protein>
    <submittedName>
        <fullName evidence="2">Uncharacterized protein</fullName>
    </submittedName>
</protein>
<evidence type="ECO:0000313" key="2">
    <source>
        <dbReference type="EMBL" id="ESU43920.1"/>
    </source>
</evidence>
<reference evidence="2 3" key="2">
    <citation type="journal article" date="2013" name="Genome Biol. Evol.">
        <title>Genome sequencing of Giardia lamblia genotypes A2 and B isolates (DH and GS) and comparative analysis with the genomes of genotypes A1 and E (WB and Pig).</title>
        <authorList>
            <person name="Adam R.D."/>
            <person name="Dahlstrom E.W."/>
            <person name="Martens C.A."/>
            <person name="Bruno D.P."/>
            <person name="Barbian K.D."/>
            <person name="Ricklefs S.M."/>
            <person name="Hernandez M.M."/>
            <person name="Narla N.P."/>
            <person name="Patel R.B."/>
            <person name="Porcella S.F."/>
            <person name="Nash T.E."/>
        </authorList>
    </citation>
    <scope>NUCLEOTIDE SEQUENCE [LARGE SCALE GENOMIC DNA]</scope>
    <source>
        <strain evidence="2 3">GS</strain>
    </source>
</reference>
<dbReference type="Proteomes" id="UP000018040">
    <property type="component" value="Unassembled WGS sequence"/>
</dbReference>
<dbReference type="OrthoDB" id="10256558at2759"/>
<dbReference type="VEuPathDB" id="GiardiaDB:QR46_3837"/>
<dbReference type="VEuPathDB" id="GiardiaDB:GL50581_2885"/>
<proteinExistence type="predicted"/>
<dbReference type="VEuPathDB" id="GiardiaDB:GL50803_003370"/>
<accession>V6U3T0</accession>
<reference evidence="3" key="1">
    <citation type="submission" date="2012-02" db="EMBL/GenBank/DDBJ databases">
        <title>Genome sequencing of Giardia lamblia Genotypes A2 and B isolates (DH and GS) and comparative analysis with the genomes of Genotypes A1 and E (WB and Pig).</title>
        <authorList>
            <person name="Adam R."/>
            <person name="Dahlstrom E."/>
            <person name="Martens C."/>
            <person name="Bruno D."/>
            <person name="Barbian K."/>
            <person name="Porcella S.F."/>
            <person name="Nash T."/>
        </authorList>
    </citation>
    <scope>NUCLEOTIDE SEQUENCE</scope>
    <source>
        <strain evidence="3">GS</strain>
    </source>
</reference>
<gene>
    <name evidence="2" type="ORF">GSB_152009</name>
</gene>
<dbReference type="EMBL" id="AHHH01000034">
    <property type="protein sequence ID" value="ESU43920.1"/>
    <property type="molecule type" value="Genomic_DNA"/>
</dbReference>
<dbReference type="VEuPathDB" id="GiardiaDB:DHA2_153805"/>
<name>V6U3T0_GIAIN</name>
<organism evidence="2 3">
    <name type="scientific">Giardia intestinalis</name>
    <name type="common">Giardia lamblia</name>
    <dbReference type="NCBI Taxonomy" id="5741"/>
    <lineage>
        <taxon>Eukaryota</taxon>
        <taxon>Metamonada</taxon>
        <taxon>Diplomonadida</taxon>
        <taxon>Hexamitidae</taxon>
        <taxon>Giardiinae</taxon>
        <taxon>Giardia</taxon>
    </lineage>
</organism>
<evidence type="ECO:0000313" key="3">
    <source>
        <dbReference type="Proteomes" id="UP000018040"/>
    </source>
</evidence>
<sequence length="194" mass="21134">MGFKMHHLRFYLPLQRVEDGLVFFAPGGVGSIPVDLQHYPTVVVSTDPSNEGRLVTTDRRGAKPSSQGKKEVTRGRRSGKMAAGTIEQTAPATGNSDIHSPIDESEDEVYTGDNTKSNRALLEAQAVARRLITLTKEADGGFVQGEEVAKEQSTLKEGLIITENGTVYIPSAQEPQTRNRLHVYGPMLSRVLTS</sequence>